<evidence type="ECO:0000313" key="2">
    <source>
        <dbReference type="EMBL" id="RAW01719.1"/>
    </source>
</evidence>
<dbReference type="RefSeq" id="WP_112746459.1">
    <property type="nucleotide sequence ID" value="NZ_QMFY01000003.1"/>
</dbReference>
<keyword evidence="3" id="KW-1185">Reference proteome</keyword>
<proteinExistence type="predicted"/>
<evidence type="ECO:0000259" key="1">
    <source>
        <dbReference type="PROSITE" id="PS50093"/>
    </source>
</evidence>
<reference evidence="2 3" key="1">
    <citation type="submission" date="2018-06" db="EMBL/GenBank/DDBJ databases">
        <title>Chryseolinea flavus sp. nov., a member of the phylum Bacteroidetes isolated from soil.</title>
        <authorList>
            <person name="Li Y."/>
            <person name="Wang J."/>
        </authorList>
    </citation>
    <scope>NUCLEOTIDE SEQUENCE [LARGE SCALE GENOMIC DNA]</scope>
    <source>
        <strain evidence="2 3">SDU1-6</strain>
    </source>
</reference>
<dbReference type="InterPro" id="IPR035986">
    <property type="entry name" value="PKD_dom_sf"/>
</dbReference>
<gene>
    <name evidence="2" type="ORF">DQQ10_08700</name>
</gene>
<organism evidence="2 3">
    <name type="scientific">Pseudochryseolinea flava</name>
    <dbReference type="NCBI Taxonomy" id="2059302"/>
    <lineage>
        <taxon>Bacteria</taxon>
        <taxon>Pseudomonadati</taxon>
        <taxon>Bacteroidota</taxon>
        <taxon>Cytophagia</taxon>
        <taxon>Cytophagales</taxon>
        <taxon>Fulvivirgaceae</taxon>
        <taxon>Pseudochryseolinea</taxon>
    </lineage>
</organism>
<protein>
    <recommendedName>
        <fullName evidence="1">PKD domain-containing protein</fullName>
    </recommendedName>
</protein>
<dbReference type="Proteomes" id="UP000251889">
    <property type="component" value="Unassembled WGS sequence"/>
</dbReference>
<dbReference type="InterPro" id="IPR000601">
    <property type="entry name" value="PKD_dom"/>
</dbReference>
<dbReference type="Pfam" id="PF13585">
    <property type="entry name" value="CHU_C"/>
    <property type="match status" value="1"/>
</dbReference>
<dbReference type="SUPFAM" id="SSF49299">
    <property type="entry name" value="PKD domain"/>
    <property type="match status" value="1"/>
</dbReference>
<dbReference type="Gene3D" id="2.60.40.10">
    <property type="entry name" value="Immunoglobulins"/>
    <property type="match status" value="1"/>
</dbReference>
<dbReference type="PROSITE" id="PS50093">
    <property type="entry name" value="PKD"/>
    <property type="match status" value="1"/>
</dbReference>
<comment type="caution">
    <text evidence="2">The sequence shown here is derived from an EMBL/GenBank/DDBJ whole genome shotgun (WGS) entry which is preliminary data.</text>
</comment>
<dbReference type="OrthoDB" id="9765926at2"/>
<name>A0A364Y4P2_9BACT</name>
<dbReference type="InterPro" id="IPR013783">
    <property type="entry name" value="Ig-like_fold"/>
</dbReference>
<evidence type="ECO:0000313" key="3">
    <source>
        <dbReference type="Proteomes" id="UP000251889"/>
    </source>
</evidence>
<dbReference type="EMBL" id="QMFY01000003">
    <property type="protein sequence ID" value="RAW01719.1"/>
    <property type="molecule type" value="Genomic_DNA"/>
</dbReference>
<accession>A0A364Y4P2</accession>
<sequence length="1804" mass="192433">MFKKFTVNTFRISLLMASMAILIPTGLLAQGYFNHQWYFGTAQRDLRFHLADQSASVVTNQNPTFGQGGSGVATDPLNGTLLFYTDGDNIYDATHQPMPGGSPNGTPTENQPVALCKVPGQPFQYYVFTRNPGTRLLEVTTVDMDQFGNAVAPAPKLGNVTSANQPVAGSPALSEAMIIIPHSNNTNFWLIAHQQGTSQYLVMEITATGFVLNTVTADDPSTPLVEGLIQNAANFSYYAPTKKIAVAPKEANRNVEVLTFTETAPFLTSQIIPNSSVSSATTEAIFDTEFSNSGKYLYVSYHGQTAPAVTADIVRFDIKVPTNPSTSVITNAPARSYGLQMAPDSVIYHLYQQTVGGPFLLGALTGFDDVTNPQTYDASAFPGDFGGRQFPNFALSDQFVITGSFTSSGTCANAPTTFTPANVTPDADSLVWNFGDNSAPLASWNPIYTYTDAGTFTPTMTVHVGTQSQTFPGTPITITDNQLQINDIPSDTTACSCELPLSKQFDPPAPPPAPCSPQFQLIPEFSQEPTRWTWYGPNGQVSTGSGSSAVLAPQIAGYYYIIAELNGCEVYRGVNIKEYEIPDPRANMWYFGDNAGLDFNPRPPNPVLPISNPVMDAPEGTATVSDRNGKVVIFTDGQKLWGPGPAFQEITTTAGTPVDLGGDPGSSQSALIVPVRGDETLYYIFTTRQVYDVTGAYELRYALFDRKKGTIGQVVSQGVLFRRSTERITASASGWLIAHEFGNNAFRAYPISTQGIGNPVTSGIGSDHTTAVAQAGQGYMKLSPNNILAVALSTPPTHHIEMFDFADSTGIISNFRQVALKNEMNAQVYGIEFAGDRMFASLSSTAPGTPSFLYEFAIDATTRIATEVVPVVPPAPNTDKQSDKPLNGVKLGALQVGPNGQIYVAYETPGTPNGFVGTIQLSGDIRVISTLNLNGQPLAGGTFSKLGLPNFVQNLMDQPSTPSMNVAGFCFGEETIFTGTGGDNIDELEWFIDGVVYGTKSSRNTEIRRELSLGPHTVRLEITNRCKGVVAVFTQNFTIVEPPQAPTTPQTLCTPPLVLNANPRPEPGLTYLWSTGQTTSLLSVSRIGRYSVNITSTITGCSTNAEIEVLPGTRQVDFGPDVTTCSGTVNTTLNTFYAPSVSHQWYVNGGITANTSPTQNVDISSPGTNTYIVVINEPNSGCTTSDTISYTVNRTPQAVLTTPGPIACLSNAGQIDLSITPPPAGTSTLQYIITDGTGAIVGSGTNVTVPPVFNTSVTGLAAGTYTVTLTDQLTTCVGGAAVTISTSAFMVTPVNQLICDPEIVDVALTQSDGVTPLPGPFDATYIITNTLTGQATPGQANGASTPLPIQLAPGNYTINININGCSAGAPLTLGQKPLVANAALVPDVCSTPATATANPGGMTYEWTGPTSATTGQTVNITAAGTIGVKISDPTNAQCPVTITQIVNPTPINADFDFNVCDNPVVLNSTTTPASTNYSYVWRDGGSNIGNGAQLALPPSITNGNIELFVFDVTTGCDDTSPVRSVVPSIPFTVTITYPSNPPCENSLFILEAQTSIADPGFTYRWFLNNNNGTPISTTDQAVGSQAGLYIVEVTDSRGCKRSDEDAPSLIPTNAGDLSDRGYICPFPQAPANVRTILLDPGTGYTDYTWYTVVDDVRTPIPGTTGSQTYQATATGTYLVELLDSRNCNIVDQIEIIEECEPLVTGPTAFRPSSTVQEGGDFVNQSFRLYSLFIEDEDFSIYIFNRWGEMIYASTDRDFRWNGGYKNNIAQLVPAGTYAYVVRYKSRYRPEQGVQEQRGSVVLVR</sequence>
<feature type="domain" description="PKD" evidence="1">
    <location>
        <begin position="432"/>
        <end position="462"/>
    </location>
</feature>